<evidence type="ECO:0000256" key="1">
    <source>
        <dbReference type="PROSITE-ProRule" id="PRU00339"/>
    </source>
</evidence>
<dbReference type="PROSITE" id="PS50005">
    <property type="entry name" value="TPR"/>
    <property type="match status" value="1"/>
</dbReference>
<dbReference type="SUPFAM" id="SSF48452">
    <property type="entry name" value="TPR-like"/>
    <property type="match status" value="1"/>
</dbReference>
<evidence type="ECO:0008006" key="5">
    <source>
        <dbReference type="Google" id="ProtNLM"/>
    </source>
</evidence>
<gene>
    <name evidence="3" type="ORF">Afil01_41360</name>
</gene>
<dbReference type="InterPro" id="IPR019734">
    <property type="entry name" value="TPR_rpt"/>
</dbReference>
<evidence type="ECO:0000256" key="2">
    <source>
        <dbReference type="SAM" id="MobiDB-lite"/>
    </source>
</evidence>
<keyword evidence="4" id="KW-1185">Reference proteome</keyword>
<sequence>MAGRLLDEDPKLALEHAAVARRLASRIGVVREGAGLTAYIAGEWQVAISELRTAQRLNGTQEYVAIIADCERALGRPERAVDAWRESEGTSLPEDVRIELLIVAAGARRDLGQDAAAVGMLQVPELNRSTGDGWLARLRFAYADALAAVERKDEAIEWFNKTLAVDPEGETAATERLLELEGVVLPEIEDEDELLAEMEGAEHGHDIDDSDEDEDDDESDEDGESDEGSSDEDGDEDDDDDDEDQDDDRDASDEDDEDGDDDEDDEDDQAPVTAAEESPRPDARSVSFEAPKNPDEAK</sequence>
<feature type="repeat" description="TPR" evidence="1">
    <location>
        <begin position="136"/>
        <end position="169"/>
    </location>
</feature>
<name>A0A9W6SNX1_9ACTN</name>
<proteinExistence type="predicted"/>
<dbReference type="Proteomes" id="UP001165079">
    <property type="component" value="Unassembled WGS sequence"/>
</dbReference>
<evidence type="ECO:0000313" key="3">
    <source>
        <dbReference type="EMBL" id="GLZ79329.1"/>
    </source>
</evidence>
<keyword evidence="1" id="KW-0802">TPR repeat</keyword>
<comment type="caution">
    <text evidence="3">The sequence shown here is derived from an EMBL/GenBank/DDBJ whole genome shotgun (WGS) entry which is preliminary data.</text>
</comment>
<dbReference type="Gene3D" id="1.25.40.10">
    <property type="entry name" value="Tetratricopeptide repeat domain"/>
    <property type="match status" value="1"/>
</dbReference>
<feature type="region of interest" description="Disordered" evidence="2">
    <location>
        <begin position="201"/>
        <end position="298"/>
    </location>
</feature>
<reference evidence="3" key="1">
    <citation type="submission" date="2023-03" db="EMBL/GenBank/DDBJ databases">
        <title>Actinorhabdospora filicis NBRC 111898.</title>
        <authorList>
            <person name="Ichikawa N."/>
            <person name="Sato H."/>
            <person name="Tonouchi N."/>
        </authorList>
    </citation>
    <scope>NUCLEOTIDE SEQUENCE</scope>
    <source>
        <strain evidence="3">NBRC 111898</strain>
    </source>
</reference>
<dbReference type="AlphaFoldDB" id="A0A9W6SNX1"/>
<dbReference type="EMBL" id="BSTX01000002">
    <property type="protein sequence ID" value="GLZ79329.1"/>
    <property type="molecule type" value="Genomic_DNA"/>
</dbReference>
<dbReference type="RefSeq" id="WP_432705348.1">
    <property type="nucleotide sequence ID" value="NZ_BSTX01000002.1"/>
</dbReference>
<organism evidence="3 4">
    <name type="scientific">Actinorhabdospora filicis</name>
    <dbReference type="NCBI Taxonomy" id="1785913"/>
    <lineage>
        <taxon>Bacteria</taxon>
        <taxon>Bacillati</taxon>
        <taxon>Actinomycetota</taxon>
        <taxon>Actinomycetes</taxon>
        <taxon>Micromonosporales</taxon>
        <taxon>Micromonosporaceae</taxon>
        <taxon>Actinorhabdospora</taxon>
    </lineage>
</organism>
<dbReference type="InterPro" id="IPR011990">
    <property type="entry name" value="TPR-like_helical_dom_sf"/>
</dbReference>
<feature type="compositionally biased region" description="Acidic residues" evidence="2">
    <location>
        <begin position="208"/>
        <end position="269"/>
    </location>
</feature>
<accession>A0A9W6SNX1</accession>
<evidence type="ECO:0000313" key="4">
    <source>
        <dbReference type="Proteomes" id="UP001165079"/>
    </source>
</evidence>
<protein>
    <recommendedName>
        <fullName evidence="5">Tetratricopeptide repeat protein</fullName>
    </recommendedName>
</protein>